<dbReference type="Proteomes" id="UP000295604">
    <property type="component" value="Unassembled WGS sequence"/>
</dbReference>
<accession>A0A4R8T4M9</accession>
<name>A0A4R8T4M9_9PEZI</name>
<gene>
    <name evidence="1" type="ORF">C8034_v007561</name>
</gene>
<sequence>MPWSSLVLGSTPFCTTRCGALSTGKSIWSRTTRTLGVFYETEGKLGRGTWTELASRHLESGILDGREKMREVVRQRGLHHG</sequence>
<comment type="caution">
    <text evidence="1">The sequence shown here is derived from an EMBL/GenBank/DDBJ whole genome shotgun (WGS) entry which is preliminary data.</text>
</comment>
<keyword evidence="2" id="KW-1185">Reference proteome</keyword>
<evidence type="ECO:0000313" key="1">
    <source>
        <dbReference type="EMBL" id="TEA11069.1"/>
    </source>
</evidence>
<dbReference type="AlphaFoldDB" id="A0A4R8T4M9"/>
<reference evidence="1 2" key="1">
    <citation type="submission" date="2018-11" db="EMBL/GenBank/DDBJ databases">
        <title>Genome sequence and assembly of Colletotrichum sidae.</title>
        <authorList>
            <person name="Gan P."/>
            <person name="Shirasu K."/>
        </authorList>
    </citation>
    <scope>NUCLEOTIDE SEQUENCE [LARGE SCALE GENOMIC DNA]</scope>
    <source>
        <strain evidence="1 2">CBS 518.97</strain>
    </source>
</reference>
<dbReference type="EMBL" id="QAPF01000373">
    <property type="protein sequence ID" value="TEA11069.1"/>
    <property type="molecule type" value="Genomic_DNA"/>
</dbReference>
<protein>
    <submittedName>
        <fullName evidence="1">Uncharacterized protein</fullName>
    </submittedName>
</protein>
<proteinExistence type="predicted"/>
<evidence type="ECO:0000313" key="2">
    <source>
        <dbReference type="Proteomes" id="UP000295604"/>
    </source>
</evidence>
<organism evidence="1 2">
    <name type="scientific">Colletotrichum sidae</name>
    <dbReference type="NCBI Taxonomy" id="1347389"/>
    <lineage>
        <taxon>Eukaryota</taxon>
        <taxon>Fungi</taxon>
        <taxon>Dikarya</taxon>
        <taxon>Ascomycota</taxon>
        <taxon>Pezizomycotina</taxon>
        <taxon>Sordariomycetes</taxon>
        <taxon>Hypocreomycetidae</taxon>
        <taxon>Glomerellales</taxon>
        <taxon>Glomerellaceae</taxon>
        <taxon>Colletotrichum</taxon>
        <taxon>Colletotrichum orbiculare species complex</taxon>
    </lineage>
</organism>